<dbReference type="Proteomes" id="UP000650833">
    <property type="component" value="Unassembled WGS sequence"/>
</dbReference>
<feature type="domain" description="LIM zinc-binding" evidence="6">
    <location>
        <begin position="9"/>
        <end position="71"/>
    </location>
</feature>
<dbReference type="InterPro" id="IPR051854">
    <property type="entry name" value="Rho-type_GAP"/>
</dbReference>
<dbReference type="OrthoDB" id="79452at2759"/>
<evidence type="ECO:0000256" key="1">
    <source>
        <dbReference type="ARBA" id="ARBA00022468"/>
    </source>
</evidence>
<evidence type="ECO:0000256" key="2">
    <source>
        <dbReference type="ARBA" id="ARBA00022723"/>
    </source>
</evidence>
<feature type="region of interest" description="Disordered" evidence="5">
    <location>
        <begin position="382"/>
        <end position="412"/>
    </location>
</feature>
<dbReference type="Pfam" id="PF00412">
    <property type="entry name" value="LIM"/>
    <property type="match status" value="1"/>
</dbReference>
<dbReference type="GO" id="GO:0005096">
    <property type="term" value="F:GTPase activator activity"/>
    <property type="evidence" value="ECO:0007669"/>
    <property type="project" value="UniProtKB-KW"/>
</dbReference>
<dbReference type="CDD" id="cd20824">
    <property type="entry name" value="C1_SpBZZ1-like"/>
    <property type="match status" value="1"/>
</dbReference>
<dbReference type="PANTHER" id="PTHR46075">
    <property type="entry name" value="CHIMERIN FAMILY MEMBER"/>
    <property type="match status" value="1"/>
</dbReference>
<dbReference type="SUPFAM" id="SSF57889">
    <property type="entry name" value="Cysteine-rich domain"/>
    <property type="match status" value="1"/>
</dbReference>
<evidence type="ECO:0000259" key="6">
    <source>
        <dbReference type="PROSITE" id="PS50023"/>
    </source>
</evidence>
<evidence type="ECO:0000259" key="8">
    <source>
        <dbReference type="PROSITE" id="PS50238"/>
    </source>
</evidence>
<feature type="region of interest" description="Disordered" evidence="5">
    <location>
        <begin position="461"/>
        <end position="488"/>
    </location>
</feature>
<dbReference type="InterPro" id="IPR000198">
    <property type="entry name" value="RhoGAP_dom"/>
</dbReference>
<keyword evidence="2 4" id="KW-0479">Metal-binding</keyword>
<gene>
    <name evidence="9" type="ORF">INT46_002273</name>
</gene>
<dbReference type="PROSITE" id="PS50238">
    <property type="entry name" value="RHOGAP"/>
    <property type="match status" value="1"/>
</dbReference>
<dbReference type="PROSITE" id="PS00479">
    <property type="entry name" value="ZF_DAG_PE_1"/>
    <property type="match status" value="1"/>
</dbReference>
<keyword evidence="10" id="KW-1185">Reference proteome</keyword>
<keyword evidence="4" id="KW-0440">LIM domain</keyword>
<dbReference type="PROSITE" id="PS50081">
    <property type="entry name" value="ZF_DAG_PE_2"/>
    <property type="match status" value="1"/>
</dbReference>
<feature type="region of interest" description="Disordered" evidence="5">
    <location>
        <begin position="194"/>
        <end position="219"/>
    </location>
</feature>
<keyword evidence="3 4" id="KW-0862">Zinc</keyword>
<dbReference type="PROSITE" id="PS00478">
    <property type="entry name" value="LIM_DOMAIN_1"/>
    <property type="match status" value="1"/>
</dbReference>
<evidence type="ECO:0000256" key="4">
    <source>
        <dbReference type="PROSITE-ProRule" id="PRU00125"/>
    </source>
</evidence>
<feature type="domain" description="Phorbol-ester/DAG-type" evidence="7">
    <location>
        <begin position="540"/>
        <end position="588"/>
    </location>
</feature>
<organism evidence="9 10">
    <name type="scientific">Mucor plumbeus</name>
    <dbReference type="NCBI Taxonomy" id="97098"/>
    <lineage>
        <taxon>Eukaryota</taxon>
        <taxon>Fungi</taxon>
        <taxon>Fungi incertae sedis</taxon>
        <taxon>Mucoromycota</taxon>
        <taxon>Mucoromycotina</taxon>
        <taxon>Mucoromycetes</taxon>
        <taxon>Mucorales</taxon>
        <taxon>Mucorineae</taxon>
        <taxon>Mucoraceae</taxon>
        <taxon>Mucor</taxon>
    </lineage>
</organism>
<evidence type="ECO:0000259" key="7">
    <source>
        <dbReference type="PROSITE" id="PS50081"/>
    </source>
</evidence>
<dbReference type="SMART" id="SM00324">
    <property type="entry name" value="RhoGAP"/>
    <property type="match status" value="1"/>
</dbReference>
<dbReference type="InterPro" id="IPR046349">
    <property type="entry name" value="C1-like_sf"/>
</dbReference>
<dbReference type="Gene3D" id="3.30.60.20">
    <property type="match status" value="1"/>
</dbReference>
<dbReference type="CDD" id="cd00159">
    <property type="entry name" value="RhoGAP"/>
    <property type="match status" value="1"/>
</dbReference>
<dbReference type="EMBL" id="JAEPRC010000036">
    <property type="protein sequence ID" value="KAG2213567.1"/>
    <property type="molecule type" value="Genomic_DNA"/>
</dbReference>
<dbReference type="InterPro" id="IPR008936">
    <property type="entry name" value="Rho_GTPase_activation_prot"/>
</dbReference>
<dbReference type="GO" id="GO:0007165">
    <property type="term" value="P:signal transduction"/>
    <property type="evidence" value="ECO:0007669"/>
    <property type="project" value="InterPro"/>
</dbReference>
<comment type="caution">
    <text evidence="9">The sequence shown here is derived from an EMBL/GenBank/DDBJ whole genome shotgun (WGS) entry which is preliminary data.</text>
</comment>
<dbReference type="FunFam" id="1.10.555.10:FF:000043">
    <property type="entry name" value="Rho GTPase activator Rga"/>
    <property type="match status" value="1"/>
</dbReference>
<sequence length="840" mass="93917">MTTDEIIVPNCQGCSKSIEEGAVVAFGDSLFHVKCFICAKCGECVDNKTNLLLLDDGRPVCDNCSYTCVACNQVIRDEAIMTDQHYQHHKNKQQLSSTISQQDTLNQQLACPKLPTPVRSRSNSPVQNTNMEVDTTFTDLPDFTFSFFENDSNELANLSNTLGANLSLNDNKEHEKSTPQYRIKRASEILQSSLRTSSLTKSSIEPAASSQNEELKETRSRLKELETNYKVLQDASQQALNEFTQLKDDFERESHRKKQQEFTIVSLMKKSGGLLSRKEIDRLAYLRVELERTCKELINYRDKIATAIDDSTNNSTVYSNYQKSLKSQIKSLTQERDSLKSQTKKLAVSRDEIINEMVLLNTKNAELTTMNNDLSRRAIEREEATPIDVPNMSLTNSPPLSPSQSSETSSIIPPHAPIQRQRKLSNASSVMFNVSSRKSFISDQKPTLFSLKKKGSTMFNKLGATSTTSKPNKLDTPTPMPSSSSSSSIFRTTSRSIYNNPNYSSSLQSLNYQDSGNLGKSSKKSFMDSSVSLSHAGHESHSFQPTSFLRPVKCGSCGDKIWGRSEYRCDGCGFSSHSRCLSKVPQQCSAVNTSSSFDLSSSSASLEITSSLGTSSTDIESKPLPQQPTKSTSEYSMFGSDLSERVKAENRTVPLIVEECIKEVEARGLDYEGIYRKSGGAAQIRAIQLAFDNGENINLSDEDEYNDICAITSVLKQYFRELPNPLLTYELYDKFIQVSTMDHNEKKIEAFSNILHQLSKAHFDTIAILFNHLVKVYKQSDVNRMSVKNLAMVFAPTLMRHSDASRDFLDISYKNATIEYILLHTPELFSSSSITTTTCF</sequence>
<dbReference type="AlphaFoldDB" id="A0A8H7RNT5"/>
<dbReference type="SMART" id="SM00109">
    <property type="entry name" value="C1"/>
    <property type="match status" value="1"/>
</dbReference>
<dbReference type="Gene3D" id="2.10.110.10">
    <property type="entry name" value="Cysteine Rich Protein"/>
    <property type="match status" value="1"/>
</dbReference>
<dbReference type="Pfam" id="PF00620">
    <property type="entry name" value="RhoGAP"/>
    <property type="match status" value="1"/>
</dbReference>
<dbReference type="InterPro" id="IPR002219">
    <property type="entry name" value="PKC_DAG/PE"/>
</dbReference>
<feature type="domain" description="Rho-GAP" evidence="8">
    <location>
        <begin position="640"/>
        <end position="829"/>
    </location>
</feature>
<name>A0A8H7RNT5_9FUNG</name>
<dbReference type="SMART" id="SM00132">
    <property type="entry name" value="LIM"/>
    <property type="match status" value="1"/>
</dbReference>
<dbReference type="InterPro" id="IPR001781">
    <property type="entry name" value="Znf_LIM"/>
</dbReference>
<keyword evidence="1" id="KW-0343">GTPase activation</keyword>
<dbReference type="GO" id="GO:0046872">
    <property type="term" value="F:metal ion binding"/>
    <property type="evidence" value="ECO:0007669"/>
    <property type="project" value="UniProtKB-KW"/>
</dbReference>
<dbReference type="SUPFAM" id="SSF48350">
    <property type="entry name" value="GTPase activation domain, GAP"/>
    <property type="match status" value="1"/>
</dbReference>
<evidence type="ECO:0000313" key="9">
    <source>
        <dbReference type="EMBL" id="KAG2213567.1"/>
    </source>
</evidence>
<feature type="compositionally biased region" description="Polar residues" evidence="5">
    <location>
        <begin position="461"/>
        <end position="471"/>
    </location>
</feature>
<dbReference type="PANTHER" id="PTHR46075:SF2">
    <property type="entry name" value="RHO GTPASE ACTIVATING PROTEIN AT 5A, ISOFORM A"/>
    <property type="match status" value="1"/>
</dbReference>
<dbReference type="Pfam" id="PF00130">
    <property type="entry name" value="C1_1"/>
    <property type="match status" value="1"/>
</dbReference>
<protein>
    <recommendedName>
        <fullName evidence="11">RhoGAP-domain-containing protein</fullName>
    </recommendedName>
</protein>
<evidence type="ECO:0000256" key="5">
    <source>
        <dbReference type="SAM" id="MobiDB-lite"/>
    </source>
</evidence>
<evidence type="ECO:0000256" key="3">
    <source>
        <dbReference type="ARBA" id="ARBA00022833"/>
    </source>
</evidence>
<feature type="region of interest" description="Disordered" evidence="5">
    <location>
        <begin position="612"/>
        <end position="635"/>
    </location>
</feature>
<evidence type="ECO:0008006" key="11">
    <source>
        <dbReference type="Google" id="ProtNLM"/>
    </source>
</evidence>
<proteinExistence type="predicted"/>
<accession>A0A8H7RNT5</accession>
<evidence type="ECO:0000313" key="10">
    <source>
        <dbReference type="Proteomes" id="UP000650833"/>
    </source>
</evidence>
<dbReference type="Gene3D" id="1.10.555.10">
    <property type="entry name" value="Rho GTPase activation protein"/>
    <property type="match status" value="1"/>
</dbReference>
<feature type="compositionally biased region" description="Low complexity" evidence="5">
    <location>
        <begin position="390"/>
        <end position="412"/>
    </location>
</feature>
<reference evidence="9" key="1">
    <citation type="submission" date="2020-12" db="EMBL/GenBank/DDBJ databases">
        <title>Metabolic potential, ecology and presence of endohyphal bacteria is reflected in genomic diversity of Mucoromycotina.</title>
        <authorList>
            <person name="Muszewska A."/>
            <person name="Okrasinska A."/>
            <person name="Steczkiewicz K."/>
            <person name="Drgas O."/>
            <person name="Orlowska M."/>
            <person name="Perlinska-Lenart U."/>
            <person name="Aleksandrzak-Piekarczyk T."/>
            <person name="Szatraj K."/>
            <person name="Zielenkiewicz U."/>
            <person name="Pilsyk S."/>
            <person name="Malc E."/>
            <person name="Mieczkowski P."/>
            <person name="Kruszewska J.S."/>
            <person name="Biernat P."/>
            <person name="Pawlowska J."/>
        </authorList>
    </citation>
    <scope>NUCLEOTIDE SEQUENCE</scope>
    <source>
        <strain evidence="9">CBS 226.32</strain>
    </source>
</reference>
<feature type="compositionally biased region" description="Low complexity" evidence="5">
    <location>
        <begin position="194"/>
        <end position="203"/>
    </location>
</feature>
<dbReference type="PROSITE" id="PS50023">
    <property type="entry name" value="LIM_DOMAIN_2"/>
    <property type="match status" value="1"/>
</dbReference>